<feature type="compositionally biased region" description="Acidic residues" evidence="1">
    <location>
        <begin position="236"/>
        <end position="268"/>
    </location>
</feature>
<feature type="region of interest" description="Disordered" evidence="1">
    <location>
        <begin position="232"/>
        <end position="275"/>
    </location>
</feature>
<comment type="caution">
    <text evidence="2">The sequence shown here is derived from an EMBL/GenBank/DDBJ whole genome shotgun (WGS) entry which is preliminary data.</text>
</comment>
<dbReference type="Proteomes" id="UP000076858">
    <property type="component" value="Unassembled WGS sequence"/>
</dbReference>
<keyword evidence="3" id="KW-1185">Reference proteome</keyword>
<evidence type="ECO:0000313" key="2">
    <source>
        <dbReference type="EMBL" id="KZS13487.1"/>
    </source>
</evidence>
<dbReference type="EMBL" id="LRGB01001143">
    <property type="protein sequence ID" value="KZS13487.1"/>
    <property type="molecule type" value="Genomic_DNA"/>
</dbReference>
<evidence type="ECO:0000313" key="3">
    <source>
        <dbReference type="Proteomes" id="UP000076858"/>
    </source>
</evidence>
<organism evidence="2 3">
    <name type="scientific">Daphnia magna</name>
    <dbReference type="NCBI Taxonomy" id="35525"/>
    <lineage>
        <taxon>Eukaryota</taxon>
        <taxon>Metazoa</taxon>
        <taxon>Ecdysozoa</taxon>
        <taxon>Arthropoda</taxon>
        <taxon>Crustacea</taxon>
        <taxon>Branchiopoda</taxon>
        <taxon>Diplostraca</taxon>
        <taxon>Cladocera</taxon>
        <taxon>Anomopoda</taxon>
        <taxon>Daphniidae</taxon>
        <taxon>Daphnia</taxon>
    </lineage>
</organism>
<reference evidence="2 3" key="1">
    <citation type="submission" date="2016-03" db="EMBL/GenBank/DDBJ databases">
        <title>EvidentialGene: Evidence-directed Construction of Genes on Genomes.</title>
        <authorList>
            <person name="Gilbert D.G."/>
            <person name="Choi J.-H."/>
            <person name="Mockaitis K."/>
            <person name="Colbourne J."/>
            <person name="Pfrender M."/>
        </authorList>
    </citation>
    <scope>NUCLEOTIDE SEQUENCE [LARGE SCALE GENOMIC DNA]</scope>
    <source>
        <strain evidence="2 3">Xinb3</strain>
        <tissue evidence="2">Complete organism</tissue>
    </source>
</reference>
<evidence type="ECO:0000256" key="1">
    <source>
        <dbReference type="SAM" id="MobiDB-lite"/>
    </source>
</evidence>
<name>A0A164WQU6_9CRUS</name>
<dbReference type="OrthoDB" id="8299732at2759"/>
<accession>A0A164WQU6</accession>
<gene>
    <name evidence="2" type="ORF">APZ42_021372</name>
</gene>
<evidence type="ECO:0008006" key="4">
    <source>
        <dbReference type="Google" id="ProtNLM"/>
    </source>
</evidence>
<sequence length="275" mass="31776">MVSSDMFWNIGHKITGHDLKGSLGMGYRKFRAFFGTSPQVCVIVWDRLSTRRPTNSTPEHLLWGLMLLKQYNIESVNATLVGVTNKTFRKWSMIFIRLLANLSVLDWEKRFENAPRGTSTFVSLDGTDFRIMEPSAFDPKWYSHKFHGPGLRYEIGICILTGHIVWAHGGLPCGEWPDLRLARDAFIHRLQPDEKQRYEEEIPKTEKEMHQYINGVTNQIKKTKTTIQNEILEREADMDDCDDDDNDETDDDDDNDDIENDDVDEGENIECKIDG</sequence>
<protein>
    <recommendedName>
        <fullName evidence="4">DDE Tnp4 domain-containing protein</fullName>
    </recommendedName>
</protein>
<proteinExistence type="predicted"/>
<dbReference type="AlphaFoldDB" id="A0A164WQU6"/>